<name>A0AAE2BLD3_9LAMI</name>
<reference evidence="1" key="2">
    <citation type="journal article" date="2024" name="Plant">
        <title>Genomic evolution and insights into agronomic trait innovations of Sesamum species.</title>
        <authorList>
            <person name="Miao H."/>
            <person name="Wang L."/>
            <person name="Qu L."/>
            <person name="Liu H."/>
            <person name="Sun Y."/>
            <person name="Le M."/>
            <person name="Wang Q."/>
            <person name="Wei S."/>
            <person name="Zheng Y."/>
            <person name="Lin W."/>
            <person name="Duan Y."/>
            <person name="Cao H."/>
            <person name="Xiong S."/>
            <person name="Wang X."/>
            <person name="Wei L."/>
            <person name="Li C."/>
            <person name="Ma Q."/>
            <person name="Ju M."/>
            <person name="Zhao R."/>
            <person name="Li G."/>
            <person name="Mu C."/>
            <person name="Tian Q."/>
            <person name="Mei H."/>
            <person name="Zhang T."/>
            <person name="Gao T."/>
            <person name="Zhang H."/>
        </authorList>
    </citation>
    <scope>NUCLEOTIDE SEQUENCE</scope>
    <source>
        <strain evidence="1">K16</strain>
    </source>
</reference>
<protein>
    <submittedName>
        <fullName evidence="1">Uncharacterized protein</fullName>
    </submittedName>
</protein>
<proteinExistence type="predicted"/>
<comment type="caution">
    <text evidence="1">The sequence shown here is derived from an EMBL/GenBank/DDBJ whole genome shotgun (WGS) entry which is preliminary data.</text>
</comment>
<reference evidence="1" key="1">
    <citation type="submission" date="2020-06" db="EMBL/GenBank/DDBJ databases">
        <authorList>
            <person name="Li T."/>
            <person name="Hu X."/>
            <person name="Zhang T."/>
            <person name="Song X."/>
            <person name="Zhang H."/>
            <person name="Dai N."/>
            <person name="Sheng W."/>
            <person name="Hou X."/>
            <person name="Wei L."/>
        </authorList>
    </citation>
    <scope>NUCLEOTIDE SEQUENCE</scope>
    <source>
        <strain evidence="1">K16</strain>
        <tissue evidence="1">Leaf</tissue>
    </source>
</reference>
<evidence type="ECO:0000313" key="2">
    <source>
        <dbReference type="Proteomes" id="UP001289374"/>
    </source>
</evidence>
<sequence length="100" mass="11627">MKALVRKPFNYAFESRVEGRWSFGRTLGNEVLNIFLGKKAGKSQRKTKVSFTTGKHKTEILDYVHSDVWGPTRESSLIGSLYYVTFNDDLSRKVWVYFLK</sequence>
<dbReference type="Proteomes" id="UP001289374">
    <property type="component" value="Unassembled WGS sequence"/>
</dbReference>
<evidence type="ECO:0000313" key="1">
    <source>
        <dbReference type="EMBL" id="KAK4389629.1"/>
    </source>
</evidence>
<organism evidence="1 2">
    <name type="scientific">Sesamum angolense</name>
    <dbReference type="NCBI Taxonomy" id="2727404"/>
    <lineage>
        <taxon>Eukaryota</taxon>
        <taxon>Viridiplantae</taxon>
        <taxon>Streptophyta</taxon>
        <taxon>Embryophyta</taxon>
        <taxon>Tracheophyta</taxon>
        <taxon>Spermatophyta</taxon>
        <taxon>Magnoliopsida</taxon>
        <taxon>eudicotyledons</taxon>
        <taxon>Gunneridae</taxon>
        <taxon>Pentapetalae</taxon>
        <taxon>asterids</taxon>
        <taxon>lamiids</taxon>
        <taxon>Lamiales</taxon>
        <taxon>Pedaliaceae</taxon>
        <taxon>Sesamum</taxon>
    </lineage>
</organism>
<dbReference type="PANTHER" id="PTHR42648">
    <property type="entry name" value="TRANSPOSASE, PUTATIVE-RELATED"/>
    <property type="match status" value="1"/>
</dbReference>
<dbReference type="PANTHER" id="PTHR42648:SF28">
    <property type="entry name" value="TRANSPOSON-ENCODED PROTEIN WITH RIBONUCLEASE H-LIKE AND RETROVIRUS ZINC FINGER-LIKE DOMAINS"/>
    <property type="match status" value="1"/>
</dbReference>
<accession>A0AAE2BLD3</accession>
<dbReference type="EMBL" id="JACGWL010000013">
    <property type="protein sequence ID" value="KAK4389629.1"/>
    <property type="molecule type" value="Genomic_DNA"/>
</dbReference>
<dbReference type="InterPro" id="IPR039537">
    <property type="entry name" value="Retrotran_Ty1/copia-like"/>
</dbReference>
<dbReference type="AlphaFoldDB" id="A0AAE2BLD3"/>
<keyword evidence="2" id="KW-1185">Reference proteome</keyword>
<gene>
    <name evidence="1" type="ORF">Sango_2299900</name>
</gene>